<organism evidence="3">
    <name type="scientific">Anisakis simplex</name>
    <name type="common">Herring worm</name>
    <dbReference type="NCBI Taxonomy" id="6269"/>
    <lineage>
        <taxon>Eukaryota</taxon>
        <taxon>Metazoa</taxon>
        <taxon>Ecdysozoa</taxon>
        <taxon>Nematoda</taxon>
        <taxon>Chromadorea</taxon>
        <taxon>Rhabditida</taxon>
        <taxon>Spirurina</taxon>
        <taxon>Ascaridomorpha</taxon>
        <taxon>Ascaridoidea</taxon>
        <taxon>Anisakidae</taxon>
        <taxon>Anisakis</taxon>
        <taxon>Anisakis simplex complex</taxon>
    </lineage>
</organism>
<reference evidence="1 2" key="2">
    <citation type="submission" date="2018-11" db="EMBL/GenBank/DDBJ databases">
        <authorList>
            <consortium name="Pathogen Informatics"/>
        </authorList>
    </citation>
    <scope>NUCLEOTIDE SEQUENCE [LARGE SCALE GENOMIC DNA]</scope>
</reference>
<dbReference type="EMBL" id="UYRR01032981">
    <property type="protein sequence ID" value="VDK57434.1"/>
    <property type="molecule type" value="Genomic_DNA"/>
</dbReference>
<evidence type="ECO:0000313" key="1">
    <source>
        <dbReference type="EMBL" id="VDK57434.1"/>
    </source>
</evidence>
<evidence type="ECO:0000313" key="2">
    <source>
        <dbReference type="Proteomes" id="UP000267096"/>
    </source>
</evidence>
<protein>
    <submittedName>
        <fullName evidence="1 3">Uncharacterized protein</fullName>
    </submittedName>
</protein>
<dbReference type="Proteomes" id="UP000267096">
    <property type="component" value="Unassembled WGS sequence"/>
</dbReference>
<dbReference type="WBParaSite" id="ASIM_0001690901-mRNA-1">
    <property type="protein sequence ID" value="ASIM_0001690901-mRNA-1"/>
    <property type="gene ID" value="ASIM_0001690901"/>
</dbReference>
<sequence>MTDWLEQTSLDWLAMRNLPDLLKTFSRLQENKIVEMCEKEENRSRENRGGSEAFPVDAVESRYPSSHVGLVESRERHLERWDKIARKSVRRNAIVVCVESMRAGWRGGLWCEYSELERERREKGKWGIPIAEVLFKRYVLLTAGAMWTDVMEAMN</sequence>
<gene>
    <name evidence="1" type="ORF">ASIM_LOCUS16316</name>
</gene>
<reference evidence="3" key="1">
    <citation type="submission" date="2017-02" db="UniProtKB">
        <authorList>
            <consortium name="WormBaseParasite"/>
        </authorList>
    </citation>
    <scope>IDENTIFICATION</scope>
</reference>
<evidence type="ECO:0000313" key="3">
    <source>
        <dbReference type="WBParaSite" id="ASIM_0001690901-mRNA-1"/>
    </source>
</evidence>
<proteinExistence type="predicted"/>
<dbReference type="AlphaFoldDB" id="A0A0M3K7G8"/>
<accession>A0A0M3K7G8</accession>
<name>A0A0M3K7G8_ANISI</name>
<keyword evidence="2" id="KW-1185">Reference proteome</keyword>